<dbReference type="GO" id="GO:0000978">
    <property type="term" value="F:RNA polymerase II cis-regulatory region sequence-specific DNA binding"/>
    <property type="evidence" value="ECO:0007669"/>
    <property type="project" value="TreeGrafter"/>
</dbReference>
<keyword evidence="4" id="KW-0804">Transcription</keyword>
<feature type="region of interest" description="Disordered" evidence="6">
    <location>
        <begin position="1"/>
        <end position="33"/>
    </location>
</feature>
<evidence type="ECO:0000256" key="2">
    <source>
        <dbReference type="ARBA" id="ARBA00023015"/>
    </source>
</evidence>
<dbReference type="InterPro" id="IPR011598">
    <property type="entry name" value="bHLH_dom"/>
</dbReference>
<dbReference type="GO" id="GO:0046983">
    <property type="term" value="F:protein dimerization activity"/>
    <property type="evidence" value="ECO:0007669"/>
    <property type="project" value="InterPro"/>
</dbReference>
<keyword evidence="2" id="KW-0805">Transcription regulation</keyword>
<dbReference type="InterPro" id="IPR036638">
    <property type="entry name" value="HLH_DNA-bd_sf"/>
</dbReference>
<dbReference type="AlphaFoldDB" id="A0A5N6L5A5"/>
<evidence type="ECO:0000256" key="6">
    <source>
        <dbReference type="SAM" id="MobiDB-lite"/>
    </source>
</evidence>
<dbReference type="GO" id="GO:0000981">
    <property type="term" value="F:DNA-binding transcription factor activity, RNA polymerase II-specific"/>
    <property type="evidence" value="ECO:0007669"/>
    <property type="project" value="TreeGrafter"/>
</dbReference>
<dbReference type="EMBL" id="VIBQ01000099">
    <property type="protein sequence ID" value="KAB8754765.1"/>
    <property type="molecule type" value="Genomic_DNA"/>
</dbReference>
<evidence type="ECO:0000313" key="9">
    <source>
        <dbReference type="Proteomes" id="UP000327013"/>
    </source>
</evidence>
<proteinExistence type="predicted"/>
<comment type="caution">
    <text evidence="8">The sequence shown here is derived from an EMBL/GenBank/DDBJ whole genome shotgun (WGS) entry which is preliminary data.</text>
</comment>
<dbReference type="Proteomes" id="UP000327013">
    <property type="component" value="Unassembled WGS sequence"/>
</dbReference>
<dbReference type="PANTHER" id="PTHR15741:SF39">
    <property type="entry name" value="BHLH TRANSCRIPTION FACTOR (EUROFUNG)"/>
    <property type="match status" value="1"/>
</dbReference>
<evidence type="ECO:0000313" key="8">
    <source>
        <dbReference type="EMBL" id="KAB8754765.1"/>
    </source>
</evidence>
<comment type="subcellular location">
    <subcellularLocation>
        <location evidence="1">Nucleus</location>
    </subcellularLocation>
</comment>
<gene>
    <name evidence="8" type="ORF">FH972_026554</name>
</gene>
<protein>
    <recommendedName>
        <fullName evidence="7">BHLH domain-containing protein</fullName>
    </recommendedName>
</protein>
<accession>A0A5N6L5A5</accession>
<organism evidence="8 9">
    <name type="scientific">Carpinus fangiana</name>
    <dbReference type="NCBI Taxonomy" id="176857"/>
    <lineage>
        <taxon>Eukaryota</taxon>
        <taxon>Viridiplantae</taxon>
        <taxon>Streptophyta</taxon>
        <taxon>Embryophyta</taxon>
        <taxon>Tracheophyta</taxon>
        <taxon>Spermatophyta</taxon>
        <taxon>Magnoliopsida</taxon>
        <taxon>eudicotyledons</taxon>
        <taxon>Gunneridae</taxon>
        <taxon>Pentapetalae</taxon>
        <taxon>rosids</taxon>
        <taxon>fabids</taxon>
        <taxon>Fagales</taxon>
        <taxon>Betulaceae</taxon>
        <taxon>Carpinus</taxon>
    </lineage>
</organism>
<dbReference type="PANTHER" id="PTHR15741">
    <property type="entry name" value="BASIC HELIX-LOOP-HELIX ZIP TRANSCRIPTION FACTOR"/>
    <property type="match status" value="1"/>
</dbReference>
<name>A0A5N6L5A5_9ROSI</name>
<reference evidence="8 9" key="1">
    <citation type="submission" date="2019-06" db="EMBL/GenBank/DDBJ databases">
        <title>A chromosomal-level reference genome of Carpinus fangiana (Coryloideae, Betulaceae).</title>
        <authorList>
            <person name="Yang X."/>
            <person name="Wang Z."/>
            <person name="Zhang L."/>
            <person name="Hao G."/>
            <person name="Liu J."/>
            <person name="Yang Y."/>
        </authorList>
    </citation>
    <scope>NUCLEOTIDE SEQUENCE [LARGE SCALE GENOMIC DNA]</scope>
    <source>
        <strain evidence="8">Cfa_2016G</strain>
        <tissue evidence="8">Leaf</tissue>
    </source>
</reference>
<dbReference type="SUPFAM" id="SSF47459">
    <property type="entry name" value="HLH, helix-loop-helix DNA-binding domain"/>
    <property type="match status" value="1"/>
</dbReference>
<dbReference type="PROSITE" id="PS50888">
    <property type="entry name" value="BHLH"/>
    <property type="match status" value="1"/>
</dbReference>
<dbReference type="GO" id="GO:0005634">
    <property type="term" value="C:nucleus"/>
    <property type="evidence" value="ECO:0007669"/>
    <property type="project" value="UniProtKB-SubCell"/>
</dbReference>
<dbReference type="SMART" id="SM00353">
    <property type="entry name" value="HLH"/>
    <property type="match status" value="1"/>
</dbReference>
<evidence type="ECO:0000256" key="3">
    <source>
        <dbReference type="ARBA" id="ARBA00023125"/>
    </source>
</evidence>
<keyword evidence="5" id="KW-0539">Nucleus</keyword>
<dbReference type="InterPro" id="IPR052207">
    <property type="entry name" value="Max-like/E-box_TFs"/>
</dbReference>
<evidence type="ECO:0000256" key="5">
    <source>
        <dbReference type="ARBA" id="ARBA00023242"/>
    </source>
</evidence>
<feature type="domain" description="BHLH" evidence="7">
    <location>
        <begin position="20"/>
        <end position="71"/>
    </location>
</feature>
<evidence type="ECO:0000256" key="1">
    <source>
        <dbReference type="ARBA" id="ARBA00004123"/>
    </source>
</evidence>
<keyword evidence="9" id="KW-1185">Reference proteome</keyword>
<dbReference type="OrthoDB" id="5778525at2759"/>
<keyword evidence="3" id="KW-0238">DNA-binding</keyword>
<evidence type="ECO:0000259" key="7">
    <source>
        <dbReference type="PROSITE" id="PS50888"/>
    </source>
</evidence>
<evidence type="ECO:0000256" key="4">
    <source>
        <dbReference type="ARBA" id="ARBA00023163"/>
    </source>
</evidence>
<dbReference type="Gene3D" id="4.10.280.10">
    <property type="entry name" value="Helix-loop-helix DNA-binding domain"/>
    <property type="match status" value="1"/>
</dbReference>
<sequence>MSSASPSAGGIEKPRLSEQEKKSNHIASEQKRRQAIREGFDEIADIVPGYKGQGRSEAIVLQGSTAYLRSLLAERHRLVQQARERGIDTSPFELDDQTMKIAAAHAANEENKSKPRR</sequence>
<dbReference type="Pfam" id="PF00010">
    <property type="entry name" value="HLH"/>
    <property type="match status" value="1"/>
</dbReference>
<feature type="compositionally biased region" description="Basic and acidic residues" evidence="6">
    <location>
        <begin position="12"/>
        <end position="33"/>
    </location>
</feature>